<organism evidence="3 4">
    <name type="scientific">Bowdeniella nasicola</name>
    <dbReference type="NCBI Taxonomy" id="208480"/>
    <lineage>
        <taxon>Bacteria</taxon>
        <taxon>Bacillati</taxon>
        <taxon>Actinomycetota</taxon>
        <taxon>Actinomycetes</taxon>
        <taxon>Actinomycetales</taxon>
        <taxon>Actinomycetaceae</taxon>
        <taxon>Bowdeniella</taxon>
    </lineage>
</organism>
<feature type="short sequence motif" description="HXTX 1" evidence="2">
    <location>
        <begin position="38"/>
        <end position="41"/>
    </location>
</feature>
<dbReference type="GO" id="GO:0004113">
    <property type="term" value="F:2',3'-cyclic-nucleotide 3'-phosphodiesterase activity"/>
    <property type="evidence" value="ECO:0007669"/>
    <property type="project" value="InterPro"/>
</dbReference>
<dbReference type="Pfam" id="PF13563">
    <property type="entry name" value="2_5_RNA_ligase2"/>
    <property type="match status" value="1"/>
</dbReference>
<proteinExistence type="inferred from homology"/>
<comment type="catalytic activity">
    <reaction evidence="2">
        <text>a 3'-end 2',3'-cyclophospho-ribonucleotide-RNA + H2O = a 3'-end 2'-phospho-ribonucleotide-RNA + H(+)</text>
        <dbReference type="Rhea" id="RHEA:11828"/>
        <dbReference type="Rhea" id="RHEA-COMP:10464"/>
        <dbReference type="Rhea" id="RHEA-COMP:17353"/>
        <dbReference type="ChEBI" id="CHEBI:15377"/>
        <dbReference type="ChEBI" id="CHEBI:15378"/>
        <dbReference type="ChEBI" id="CHEBI:83064"/>
        <dbReference type="ChEBI" id="CHEBI:173113"/>
        <dbReference type="EC" id="3.1.4.58"/>
    </reaction>
</comment>
<dbReference type="InterPro" id="IPR004175">
    <property type="entry name" value="RNA_CPDase"/>
</dbReference>
<accession>A0A1H3VG93</accession>
<dbReference type="GO" id="GO:0008664">
    <property type="term" value="F:RNA 2',3'-cyclic 3'-phosphodiesterase activity"/>
    <property type="evidence" value="ECO:0007669"/>
    <property type="project" value="UniProtKB-EC"/>
</dbReference>
<dbReference type="Gene3D" id="3.90.1140.10">
    <property type="entry name" value="Cyclic phosphodiesterase"/>
    <property type="match status" value="1"/>
</dbReference>
<dbReference type="NCBIfam" id="TIGR02258">
    <property type="entry name" value="2_5_ligase"/>
    <property type="match status" value="1"/>
</dbReference>
<dbReference type="OrthoDB" id="9787070at2"/>
<reference evidence="4" key="1">
    <citation type="submission" date="2016-10" db="EMBL/GenBank/DDBJ databases">
        <authorList>
            <person name="Varghese N."/>
            <person name="Submissions S."/>
        </authorList>
    </citation>
    <scope>NUCLEOTIDE SEQUENCE [LARGE SCALE GENOMIC DNA]</scope>
    <source>
        <strain evidence="4">KPR-1</strain>
    </source>
</reference>
<evidence type="ECO:0000256" key="2">
    <source>
        <dbReference type="HAMAP-Rule" id="MF_01940"/>
    </source>
</evidence>
<keyword evidence="4" id="KW-1185">Reference proteome</keyword>
<comment type="similarity">
    <text evidence="2">Belongs to the 2H phosphoesterase superfamily. ThpR family.</text>
</comment>
<keyword evidence="1 2" id="KW-0378">Hydrolase</keyword>
<evidence type="ECO:0000313" key="4">
    <source>
        <dbReference type="Proteomes" id="UP000199288"/>
    </source>
</evidence>
<keyword evidence="3" id="KW-0436">Ligase</keyword>
<dbReference type="EMBL" id="FNQV01000001">
    <property type="protein sequence ID" value="SDZ73837.1"/>
    <property type="molecule type" value="Genomic_DNA"/>
</dbReference>
<dbReference type="PANTHER" id="PTHR35561:SF1">
    <property type="entry name" value="RNA 2',3'-CYCLIC PHOSPHODIESTERASE"/>
    <property type="match status" value="1"/>
</dbReference>
<evidence type="ECO:0000256" key="1">
    <source>
        <dbReference type="ARBA" id="ARBA00022801"/>
    </source>
</evidence>
<dbReference type="PANTHER" id="PTHR35561">
    <property type="entry name" value="RNA 2',3'-CYCLIC PHOSPHODIESTERASE"/>
    <property type="match status" value="1"/>
</dbReference>
<evidence type="ECO:0000313" key="3">
    <source>
        <dbReference type="EMBL" id="SDZ73837.1"/>
    </source>
</evidence>
<feature type="active site" description="Proton acceptor" evidence="2">
    <location>
        <position position="125"/>
    </location>
</feature>
<protein>
    <recommendedName>
        <fullName evidence="2">RNA 2',3'-cyclic phosphodiesterase</fullName>
        <shortName evidence="2">RNA 2',3'-CPDase</shortName>
        <ecNumber evidence="2">3.1.4.58</ecNumber>
    </recommendedName>
</protein>
<name>A0A1H3VG93_9ACTO</name>
<dbReference type="AlphaFoldDB" id="A0A1H3VG93"/>
<sequence length="183" mass="20402">MGQRMFVGIRPPHSIVSEISEFLAARPDMPWINEEQWHITLAFMNSVPHARTDELVERLRDGFARHEAPMIAIHGAGCFPNPSRAKVLWLRIAELTGYLGALSVTARNAANRSGASPDGKKFVPHLSVARLKNPIEATRWLRILDTFATDPWEVSEVELIASYLGEGPAGRPRYETIARLPLA</sequence>
<gene>
    <name evidence="3" type="ORF">SAMN02910418_00046</name>
</gene>
<feature type="active site" description="Proton donor" evidence="2">
    <location>
        <position position="38"/>
    </location>
</feature>
<dbReference type="SUPFAM" id="SSF55144">
    <property type="entry name" value="LigT-like"/>
    <property type="match status" value="1"/>
</dbReference>
<dbReference type="Proteomes" id="UP000199288">
    <property type="component" value="Unassembled WGS sequence"/>
</dbReference>
<comment type="function">
    <text evidence="2">Hydrolyzes RNA 2',3'-cyclic phosphodiester to an RNA 2'-phosphomonoester.</text>
</comment>
<comment type="caution">
    <text evidence="2">Lacks conserved residue(s) required for the propagation of feature annotation.</text>
</comment>
<dbReference type="HAMAP" id="MF_01940">
    <property type="entry name" value="RNA_CPDase"/>
    <property type="match status" value="1"/>
</dbReference>
<dbReference type="InterPro" id="IPR009097">
    <property type="entry name" value="Cyclic_Pdiesterase"/>
</dbReference>
<dbReference type="EC" id="3.1.4.58" evidence="2"/>
<dbReference type="RefSeq" id="WP_092560815.1">
    <property type="nucleotide sequence ID" value="NZ_FNQV01000001.1"/>
</dbReference>
<dbReference type="GO" id="GO:0016874">
    <property type="term" value="F:ligase activity"/>
    <property type="evidence" value="ECO:0007669"/>
    <property type="project" value="UniProtKB-KW"/>
</dbReference>